<sequence>AETKNEETSAVFMDRGIIHFKIRSLMEVRTICQIFILNSLVDQ</sequence>
<accession>A0ABN7WI59</accession>
<comment type="caution">
    <text evidence="1">The sequence shown here is derived from an EMBL/GenBank/DDBJ whole genome shotgun (WGS) entry which is preliminary data.</text>
</comment>
<protein>
    <submittedName>
        <fullName evidence="1">17595_t:CDS:1</fullName>
    </submittedName>
</protein>
<feature type="non-terminal residue" evidence="1">
    <location>
        <position position="1"/>
    </location>
</feature>
<dbReference type="EMBL" id="CAJVQB010046423">
    <property type="protein sequence ID" value="CAG8832971.1"/>
    <property type="molecule type" value="Genomic_DNA"/>
</dbReference>
<reference evidence="1 2" key="1">
    <citation type="submission" date="2021-06" db="EMBL/GenBank/DDBJ databases">
        <authorList>
            <person name="Kallberg Y."/>
            <person name="Tangrot J."/>
            <person name="Rosling A."/>
        </authorList>
    </citation>
    <scope>NUCLEOTIDE SEQUENCE [LARGE SCALE GENOMIC DNA]</scope>
    <source>
        <strain evidence="1 2">120-4 pot B 10/14</strain>
    </source>
</reference>
<gene>
    <name evidence="1" type="ORF">GMARGA_LOCUS31314</name>
</gene>
<evidence type="ECO:0000313" key="1">
    <source>
        <dbReference type="EMBL" id="CAG8832971.1"/>
    </source>
</evidence>
<evidence type="ECO:0000313" key="2">
    <source>
        <dbReference type="Proteomes" id="UP000789901"/>
    </source>
</evidence>
<keyword evidence="2" id="KW-1185">Reference proteome</keyword>
<proteinExistence type="predicted"/>
<organism evidence="1 2">
    <name type="scientific">Gigaspora margarita</name>
    <dbReference type="NCBI Taxonomy" id="4874"/>
    <lineage>
        <taxon>Eukaryota</taxon>
        <taxon>Fungi</taxon>
        <taxon>Fungi incertae sedis</taxon>
        <taxon>Mucoromycota</taxon>
        <taxon>Glomeromycotina</taxon>
        <taxon>Glomeromycetes</taxon>
        <taxon>Diversisporales</taxon>
        <taxon>Gigasporaceae</taxon>
        <taxon>Gigaspora</taxon>
    </lineage>
</organism>
<name>A0ABN7WI59_GIGMA</name>
<dbReference type="Proteomes" id="UP000789901">
    <property type="component" value="Unassembled WGS sequence"/>
</dbReference>